<dbReference type="InterPro" id="IPR006115">
    <property type="entry name" value="6PGDH_NADP-bd"/>
</dbReference>
<accession>A0A0N9I041</accession>
<dbReference type="RefSeq" id="WP_054291096.1">
    <property type="nucleotide sequence ID" value="NZ_CP012752.1"/>
</dbReference>
<dbReference type="InterPro" id="IPR013328">
    <property type="entry name" value="6PGD_dom2"/>
</dbReference>
<dbReference type="Pfam" id="PF21761">
    <property type="entry name" value="RedAm-like_C"/>
    <property type="match status" value="1"/>
</dbReference>
<keyword evidence="2" id="KW-0560">Oxidoreductase</keyword>
<dbReference type="InterPro" id="IPR048666">
    <property type="entry name" value="RedAm-like_C"/>
</dbReference>
<dbReference type="GO" id="GO:0050661">
    <property type="term" value="F:NADP binding"/>
    <property type="evidence" value="ECO:0007669"/>
    <property type="project" value="InterPro"/>
</dbReference>
<comment type="similarity">
    <text evidence="1">Belongs to the HIBADH-related family.</text>
</comment>
<dbReference type="OrthoDB" id="9135493at2"/>
<evidence type="ECO:0000259" key="4">
    <source>
        <dbReference type="Pfam" id="PF21761"/>
    </source>
</evidence>
<dbReference type="KEGG" id="kphy:AOZ06_21785"/>
<evidence type="ECO:0000256" key="2">
    <source>
        <dbReference type="ARBA" id="ARBA00023002"/>
    </source>
</evidence>
<evidence type="ECO:0000259" key="3">
    <source>
        <dbReference type="Pfam" id="PF03446"/>
    </source>
</evidence>
<dbReference type="PANTHER" id="PTHR43580">
    <property type="entry name" value="OXIDOREDUCTASE GLYR1-RELATED"/>
    <property type="match status" value="1"/>
</dbReference>
<dbReference type="GO" id="GO:0016491">
    <property type="term" value="F:oxidoreductase activity"/>
    <property type="evidence" value="ECO:0007669"/>
    <property type="project" value="UniProtKB-KW"/>
</dbReference>
<protein>
    <submittedName>
        <fullName evidence="5">Uncharacterized protein</fullName>
    </submittedName>
</protein>
<dbReference type="InterPro" id="IPR015815">
    <property type="entry name" value="HIBADH-related"/>
</dbReference>
<reference evidence="5 6" key="1">
    <citation type="submission" date="2015-07" db="EMBL/GenBank/DDBJ databases">
        <title>Genome sequencing of Kibdelosporangium phytohabitans.</title>
        <authorList>
            <person name="Qin S."/>
            <person name="Xing K."/>
        </authorList>
    </citation>
    <scope>NUCLEOTIDE SEQUENCE [LARGE SCALE GENOMIC DNA]</scope>
    <source>
        <strain evidence="5 6">KLBMP1111</strain>
    </source>
</reference>
<keyword evidence="6" id="KW-1185">Reference proteome</keyword>
<dbReference type="SUPFAM" id="SSF51735">
    <property type="entry name" value="NAD(P)-binding Rossmann-fold domains"/>
    <property type="match status" value="1"/>
</dbReference>
<dbReference type="AlphaFoldDB" id="A0A0N9I041"/>
<dbReference type="InterPro" id="IPR036291">
    <property type="entry name" value="NAD(P)-bd_dom_sf"/>
</dbReference>
<sequence length="291" mass="30489">MSNDKTPVSVIGLGRLGAALAAAFLADGHPTTVWNRSPEKAAPLEAKGAKVVASVTEAVAASPLVLTVVLDHAAARSLLEPAADDLSGRTLLNVSSSTPDDIRALAEWATSHGADYLDAAVMAVPQAIGTPDAQVLFSGSANAYERYGSELEILGTTRYLAADPGVAELFSMGLLSAAYGTLFGYVHGVALLDSANVKPTEFLGMAVQWLNGMLAFLPSLTREIETRDYTSGESSLEINLHALEYIEAASHDAGVDPGFVLPTLDLVRKRLEVAEPVHSVAGVFETMLGRT</sequence>
<dbReference type="Gene3D" id="3.40.50.720">
    <property type="entry name" value="NAD(P)-binding Rossmann-like Domain"/>
    <property type="match status" value="1"/>
</dbReference>
<feature type="domain" description="6-phosphogluconate dehydrogenase NADP-binding" evidence="3">
    <location>
        <begin position="8"/>
        <end position="156"/>
    </location>
</feature>
<dbReference type="Pfam" id="PF03446">
    <property type="entry name" value="NAD_binding_2"/>
    <property type="match status" value="1"/>
</dbReference>
<organism evidence="5 6">
    <name type="scientific">Kibdelosporangium phytohabitans</name>
    <dbReference type="NCBI Taxonomy" id="860235"/>
    <lineage>
        <taxon>Bacteria</taxon>
        <taxon>Bacillati</taxon>
        <taxon>Actinomycetota</taxon>
        <taxon>Actinomycetes</taxon>
        <taxon>Pseudonocardiales</taxon>
        <taxon>Pseudonocardiaceae</taxon>
        <taxon>Kibdelosporangium</taxon>
    </lineage>
</organism>
<dbReference type="Proteomes" id="UP000063699">
    <property type="component" value="Chromosome"/>
</dbReference>
<dbReference type="PANTHER" id="PTHR43580:SF2">
    <property type="entry name" value="CYTOKINE-LIKE NUCLEAR FACTOR N-PAC"/>
    <property type="match status" value="1"/>
</dbReference>
<dbReference type="Gene3D" id="1.10.1040.10">
    <property type="entry name" value="N-(1-d-carboxylethyl)-l-norvaline Dehydrogenase, domain 2"/>
    <property type="match status" value="1"/>
</dbReference>
<dbReference type="PIRSF" id="PIRSF000103">
    <property type="entry name" value="HIBADH"/>
    <property type="match status" value="1"/>
</dbReference>
<dbReference type="EMBL" id="CP012752">
    <property type="protein sequence ID" value="ALG09192.1"/>
    <property type="molecule type" value="Genomic_DNA"/>
</dbReference>
<evidence type="ECO:0000313" key="5">
    <source>
        <dbReference type="EMBL" id="ALG09192.1"/>
    </source>
</evidence>
<dbReference type="STRING" id="860235.AOZ06_21785"/>
<evidence type="ECO:0000313" key="6">
    <source>
        <dbReference type="Proteomes" id="UP000063699"/>
    </source>
</evidence>
<evidence type="ECO:0000256" key="1">
    <source>
        <dbReference type="ARBA" id="ARBA00009080"/>
    </source>
</evidence>
<proteinExistence type="inferred from homology"/>
<name>A0A0N9I041_9PSEU</name>
<gene>
    <name evidence="5" type="ORF">AOZ06_21785</name>
</gene>
<feature type="domain" description="NADPH-dependent reductive aminase-like C-terminal" evidence="4">
    <location>
        <begin position="163"/>
        <end position="286"/>
    </location>
</feature>
<dbReference type="InterPro" id="IPR051265">
    <property type="entry name" value="HIBADH-related_NP60_sf"/>
</dbReference>